<reference evidence="2 3" key="1">
    <citation type="journal article" date="2010" name="Cell">
        <title>The genome of Naegleria gruberi illuminates early eukaryotic versatility.</title>
        <authorList>
            <person name="Fritz-Laylin L.K."/>
            <person name="Prochnik S.E."/>
            <person name="Ginger M.L."/>
            <person name="Dacks J.B."/>
            <person name="Carpenter M.L."/>
            <person name="Field M.C."/>
            <person name="Kuo A."/>
            <person name="Paredez A."/>
            <person name="Chapman J."/>
            <person name="Pham J."/>
            <person name="Shu S."/>
            <person name="Neupane R."/>
            <person name="Cipriano M."/>
            <person name="Mancuso J."/>
            <person name="Tu H."/>
            <person name="Salamov A."/>
            <person name="Lindquist E."/>
            <person name="Shapiro H."/>
            <person name="Lucas S."/>
            <person name="Grigoriev I.V."/>
            <person name="Cande W.Z."/>
            <person name="Fulton C."/>
            <person name="Rokhsar D.S."/>
            <person name="Dawson S.C."/>
        </authorList>
    </citation>
    <scope>NUCLEOTIDE SEQUENCE [LARGE SCALE GENOMIC DNA]</scope>
    <source>
        <strain evidence="2 3">NEG-M</strain>
    </source>
</reference>
<dbReference type="EMBL" id="GG738917">
    <property type="protein sequence ID" value="EFC37516.1"/>
    <property type="molecule type" value="Genomic_DNA"/>
</dbReference>
<feature type="compositionally biased region" description="Polar residues" evidence="1">
    <location>
        <begin position="321"/>
        <end position="330"/>
    </location>
</feature>
<sequence>MSAVTMRRKNMNRIELVPQRSAATNGGGGGCGVGLNSSCVLSPTNNATSPTNNTTIVMGEGTTSKGGMISSARGSNQDKKNSPSNQNRPSTTSSIFSMTSSVKSAKIVESRSSLIKKANDRFAHKKMSISDRNSTFPGVNEYRFAKEKEDIMESVLDKINNLSNHSYFTGSDDGKSQKSSDLFIMGKAPSVSQSQQSTESQLSSQSQYQRQYIEWKNAKEINESSKQIAETIKKREGHVPFGTFGVFQTGNSIYKRDFITEDALKKRMNEIEIEERGSYVLNNPWEKNDDDEVADEENNKEDSPIAEQTANAEENHRQTSENEGNNNSRACTPMDIDKRSSSSGSAQEEDPIEIIGEEPHPEGQSVAMINVTKPTDFDAASVFSCSTHHSLYSRRYAPSTCSSTFSTGKKGIKGGKAKYMPRPMASSLIEPRLKTSSSAHSSNSQTPPPTSPSSSTTLSKSLNIDDVRKNFTPISSRHNFPQGRKNTFNSIIRSSDVLSTN</sequence>
<dbReference type="GeneID" id="8863196"/>
<feature type="compositionally biased region" description="Acidic residues" evidence="1">
    <location>
        <begin position="288"/>
        <end position="299"/>
    </location>
</feature>
<organism evidence="3">
    <name type="scientific">Naegleria gruberi</name>
    <name type="common">Amoeba</name>
    <dbReference type="NCBI Taxonomy" id="5762"/>
    <lineage>
        <taxon>Eukaryota</taxon>
        <taxon>Discoba</taxon>
        <taxon>Heterolobosea</taxon>
        <taxon>Tetramitia</taxon>
        <taxon>Eutetramitia</taxon>
        <taxon>Vahlkampfiidae</taxon>
        <taxon>Naegleria</taxon>
    </lineage>
</organism>
<dbReference type="RefSeq" id="XP_002670260.1">
    <property type="nucleotide sequence ID" value="XM_002670214.1"/>
</dbReference>
<dbReference type="VEuPathDB" id="AmoebaDB:NAEGRDRAFT_74744"/>
<dbReference type="AlphaFoldDB" id="D2W061"/>
<dbReference type="InParanoid" id="D2W061"/>
<name>D2W061_NAEGR</name>
<feature type="region of interest" description="Disordered" evidence="1">
    <location>
        <begin position="282"/>
        <end position="350"/>
    </location>
</feature>
<accession>D2W061</accession>
<evidence type="ECO:0000256" key="1">
    <source>
        <dbReference type="SAM" id="MobiDB-lite"/>
    </source>
</evidence>
<feature type="compositionally biased region" description="Low complexity" evidence="1">
    <location>
        <begin position="43"/>
        <end position="55"/>
    </location>
</feature>
<feature type="compositionally biased region" description="Low complexity" evidence="1">
    <location>
        <begin position="436"/>
        <end position="445"/>
    </location>
</feature>
<dbReference type="Proteomes" id="UP000006671">
    <property type="component" value="Unassembled WGS sequence"/>
</dbReference>
<proteinExistence type="predicted"/>
<dbReference type="OrthoDB" id="10379963at2759"/>
<feature type="compositionally biased region" description="Low complexity" evidence="1">
    <location>
        <begin position="90"/>
        <end position="99"/>
    </location>
</feature>
<keyword evidence="3" id="KW-1185">Reference proteome</keyword>
<dbReference type="PROSITE" id="PS51257">
    <property type="entry name" value="PROKAR_LIPOPROTEIN"/>
    <property type="match status" value="1"/>
</dbReference>
<protein>
    <submittedName>
        <fullName evidence="2">Predicted protein</fullName>
    </submittedName>
</protein>
<dbReference type="OMA" id="LNNPWEK"/>
<evidence type="ECO:0000313" key="2">
    <source>
        <dbReference type="EMBL" id="EFC37516.1"/>
    </source>
</evidence>
<feature type="region of interest" description="Disordered" evidence="1">
    <location>
        <begin position="43"/>
        <end position="99"/>
    </location>
</feature>
<gene>
    <name evidence="2" type="ORF">NAEGRDRAFT_74744</name>
</gene>
<evidence type="ECO:0000313" key="3">
    <source>
        <dbReference type="Proteomes" id="UP000006671"/>
    </source>
</evidence>
<dbReference type="KEGG" id="ngr:NAEGRDRAFT_74744"/>
<feature type="region of interest" description="Disordered" evidence="1">
    <location>
        <begin position="398"/>
        <end position="459"/>
    </location>
</feature>